<reference evidence="1" key="1">
    <citation type="journal article" date="2018" name="Genome Biol.">
        <title>SKESA: strategic k-mer extension for scrupulous assemblies.</title>
        <authorList>
            <person name="Souvorov A."/>
            <person name="Agarwala R."/>
            <person name="Lipman D.J."/>
        </authorList>
    </citation>
    <scope>NUCLEOTIDE SEQUENCE</scope>
    <source>
        <strain evidence="1">10-1049</strain>
    </source>
</reference>
<reference evidence="1" key="2">
    <citation type="submission" date="2018-07" db="EMBL/GenBank/DDBJ databases">
        <authorList>
            <consortium name="NCBI Pathogen Detection Project"/>
        </authorList>
    </citation>
    <scope>NUCLEOTIDE SEQUENCE</scope>
    <source>
        <strain evidence="1">10-1049</strain>
    </source>
</reference>
<name>A0A732D968_SALDU</name>
<evidence type="ECO:0000313" key="1">
    <source>
        <dbReference type="EMBL" id="HAE4979631.1"/>
    </source>
</evidence>
<sequence length="220" mass="25913">MKSNHKKLHELDEPVVLEESDEFEEVDAELGFLGGTGVYKLDGADESEDFEFEESEEIDEAIKARRSANIVYQNARKKRLEKLGKNEIKIRLDDETFKKLCDLCEVPGYSRPKTKMRNLIEMYSEVFKYLLRTSEDNFEYIPKTNRAINTLKTYKYVDHLKNEKNLDRKSIISRLQEQNVKIPTRRDGDRLKVSGNSERLEKYFHKNEIVKALKLVDEKK</sequence>
<dbReference type="AlphaFoldDB" id="A0A732D968"/>
<dbReference type="EMBL" id="DAASCL010000056">
    <property type="protein sequence ID" value="HAE4979631.1"/>
    <property type="molecule type" value="Genomic_DNA"/>
</dbReference>
<accession>A0A732D968</accession>
<proteinExistence type="predicted"/>
<protein>
    <submittedName>
        <fullName evidence="1">Uncharacterized protein</fullName>
    </submittedName>
</protein>
<comment type="caution">
    <text evidence="1">The sequence shown here is derived from an EMBL/GenBank/DDBJ whole genome shotgun (WGS) entry which is preliminary data.</text>
</comment>
<organism evidence="1">
    <name type="scientific">Salmonella dublin</name>
    <dbReference type="NCBI Taxonomy" id="98360"/>
    <lineage>
        <taxon>Bacteria</taxon>
        <taxon>Pseudomonadati</taxon>
        <taxon>Pseudomonadota</taxon>
        <taxon>Gammaproteobacteria</taxon>
        <taxon>Enterobacterales</taxon>
        <taxon>Enterobacteriaceae</taxon>
        <taxon>Salmonella</taxon>
    </lineage>
</organism>
<gene>
    <name evidence="1" type="ORF">G4G51_004252</name>
</gene>